<keyword evidence="1" id="KW-0812">Transmembrane</keyword>
<evidence type="ECO:0000313" key="3">
    <source>
        <dbReference type="Proteomes" id="UP000016567"/>
    </source>
</evidence>
<dbReference type="EMBL" id="BATL01000055">
    <property type="protein sequence ID" value="GAD76881.1"/>
    <property type="molecule type" value="Genomic_DNA"/>
</dbReference>
<gene>
    <name evidence="2" type="ORF">VAZ01S_055_00070</name>
</gene>
<dbReference type="eggNOG" id="ENOG5032XUC">
    <property type="taxonomic scope" value="Bacteria"/>
</dbReference>
<comment type="caution">
    <text evidence="2">The sequence shown here is derived from an EMBL/GenBank/DDBJ whole genome shotgun (WGS) entry which is preliminary data.</text>
</comment>
<keyword evidence="1" id="KW-1133">Transmembrane helix</keyword>
<evidence type="ECO:0000256" key="1">
    <source>
        <dbReference type="SAM" id="Phobius"/>
    </source>
</evidence>
<protein>
    <submittedName>
        <fullName evidence="2">Uncharacterized protein</fullName>
    </submittedName>
</protein>
<dbReference type="RefSeq" id="WP_021710627.1">
    <property type="nucleotide sequence ID" value="NZ_BAOB01000611.1"/>
</dbReference>
<keyword evidence="3" id="KW-1185">Reference proteome</keyword>
<keyword evidence="1" id="KW-0472">Membrane</keyword>
<feature type="transmembrane region" description="Helical" evidence="1">
    <location>
        <begin position="51"/>
        <end position="71"/>
    </location>
</feature>
<name>U3AAE4_9VIBR</name>
<proteinExistence type="predicted"/>
<dbReference type="STRING" id="1219077.VAZ01S_055_00070"/>
<dbReference type="Proteomes" id="UP000016567">
    <property type="component" value="Unassembled WGS sequence"/>
</dbReference>
<reference evidence="2 3" key="1">
    <citation type="submission" date="2013-09" db="EMBL/GenBank/DDBJ databases">
        <title>Whole genome shotgun sequence of Vibrio azureus NBRC 104587.</title>
        <authorList>
            <person name="Isaki S."/>
            <person name="Hosoyama A."/>
            <person name="Numata M."/>
            <person name="Hashimoto M."/>
            <person name="Hosoyama Y."/>
            <person name="Tsuchikane K."/>
            <person name="Noguchi M."/>
            <person name="Hirakata S."/>
            <person name="Ichikawa N."/>
            <person name="Ohji S."/>
            <person name="Yamazoe A."/>
            <person name="Fujita N."/>
        </authorList>
    </citation>
    <scope>NUCLEOTIDE SEQUENCE [LARGE SCALE GENOMIC DNA]</scope>
    <source>
        <strain evidence="2 3">NBRC 104587</strain>
    </source>
</reference>
<dbReference type="OrthoDB" id="983149at2"/>
<organism evidence="2 3">
    <name type="scientific">Vibrio azureus NBRC 104587</name>
    <dbReference type="NCBI Taxonomy" id="1219077"/>
    <lineage>
        <taxon>Bacteria</taxon>
        <taxon>Pseudomonadati</taxon>
        <taxon>Pseudomonadota</taxon>
        <taxon>Gammaproteobacteria</taxon>
        <taxon>Vibrionales</taxon>
        <taxon>Vibrionaceae</taxon>
        <taxon>Vibrio</taxon>
    </lineage>
</organism>
<dbReference type="AlphaFoldDB" id="U3AAE4"/>
<feature type="transmembrane region" description="Helical" evidence="1">
    <location>
        <begin position="27"/>
        <end position="45"/>
    </location>
</feature>
<sequence length="268" mass="30148">MAGSKTIQLSEVELNTRLVKETFNHPITLSTAVIGLLSGTAATLFTTSDLFMAIVGVSCCSIVGCIGFIVNRNVIGKHKAMLEIIEQVRTETRSKREHISESIKTELSEFDKKNALHQLNQLQEKFESFNRVLNLQFDNDEMTHGRYLTTAEQLYLGAVDNLRCYMVLCHSISAIDIKNINKRLGIDMLPTETKKALSQRLAIYKNTTKEMDDILIANEQVMTKIDEVTSSLGSIQTREGLGEVRLNTAMQEIQILISRTKKYDLSDK</sequence>
<evidence type="ECO:0000313" key="2">
    <source>
        <dbReference type="EMBL" id="GAD76881.1"/>
    </source>
</evidence>
<accession>U3AAE4</accession>